<comment type="similarity">
    <text evidence="8">Belongs to the anion channel-forming bestrophin (TC 1.A.46) family.</text>
</comment>
<reference evidence="10 11" key="1">
    <citation type="submission" date="2012-11" db="EMBL/GenBank/DDBJ databases">
        <title>Whole genome sequence of Acidocella aminolytica 101 = DSM 11237.</title>
        <authorList>
            <person name="Azuma Y."/>
            <person name="Higashiura N."/>
            <person name="Hirakawa H."/>
            <person name="Matsushita K."/>
        </authorList>
    </citation>
    <scope>NUCLEOTIDE SEQUENCE [LARGE SCALE GENOMIC DNA]</scope>
    <source>
        <strain evidence="11">101 / DSM 11237</strain>
    </source>
</reference>
<keyword evidence="4 9" id="KW-0812">Transmembrane</keyword>
<evidence type="ECO:0000256" key="6">
    <source>
        <dbReference type="ARBA" id="ARBA00023065"/>
    </source>
</evidence>
<dbReference type="PANTHER" id="PTHR33281">
    <property type="entry name" value="UPF0187 PROTEIN YNEE"/>
    <property type="match status" value="1"/>
</dbReference>
<keyword evidence="3" id="KW-1003">Cell membrane</keyword>
<dbReference type="Proteomes" id="UP000032668">
    <property type="component" value="Unassembled WGS sequence"/>
</dbReference>
<protein>
    <recommendedName>
        <fullName evidence="12">Bestrophin</fullName>
    </recommendedName>
</protein>
<comment type="caution">
    <text evidence="10">The sequence shown here is derived from an EMBL/GenBank/DDBJ whole genome shotgun (WGS) entry which is preliminary data.</text>
</comment>
<evidence type="ECO:0000256" key="2">
    <source>
        <dbReference type="ARBA" id="ARBA00022448"/>
    </source>
</evidence>
<evidence type="ECO:0008006" key="12">
    <source>
        <dbReference type="Google" id="ProtNLM"/>
    </source>
</evidence>
<gene>
    <name evidence="10" type="ORF">Aam_010_050</name>
</gene>
<organism evidence="10 11">
    <name type="scientific">Acidocella aminolytica 101 = DSM 11237</name>
    <dbReference type="NCBI Taxonomy" id="1120923"/>
    <lineage>
        <taxon>Bacteria</taxon>
        <taxon>Pseudomonadati</taxon>
        <taxon>Pseudomonadota</taxon>
        <taxon>Alphaproteobacteria</taxon>
        <taxon>Acetobacterales</taxon>
        <taxon>Acidocellaceae</taxon>
        <taxon>Acidocella</taxon>
    </lineage>
</organism>
<evidence type="ECO:0000313" key="11">
    <source>
        <dbReference type="Proteomes" id="UP000032668"/>
    </source>
</evidence>
<keyword evidence="5 9" id="KW-1133">Transmembrane helix</keyword>
<dbReference type="Pfam" id="PF25539">
    <property type="entry name" value="Bestrophin_2"/>
    <property type="match status" value="1"/>
</dbReference>
<dbReference type="STRING" id="1120923.SAMN02746095_02316"/>
<dbReference type="RefSeq" id="WP_241869289.1">
    <property type="nucleotide sequence ID" value="NZ_BANC01000010.1"/>
</dbReference>
<dbReference type="PANTHER" id="PTHR33281:SF19">
    <property type="entry name" value="VOLTAGE-DEPENDENT ANION CHANNEL-FORMING PROTEIN YNEE"/>
    <property type="match status" value="1"/>
</dbReference>
<dbReference type="InterPro" id="IPR044669">
    <property type="entry name" value="YneE/VCCN1/2-like"/>
</dbReference>
<dbReference type="EMBL" id="BANC01000010">
    <property type="protein sequence ID" value="GAN78872.1"/>
    <property type="molecule type" value="Genomic_DNA"/>
</dbReference>
<keyword evidence="2" id="KW-0813">Transport</keyword>
<sequence length="312" mass="34388">MAGSGTALYAAGMIVRPRPSGLGLVFALRGSILPMIATRLAVIVLLSCVVVWLHHIWPVHVGVASVAPFTLLGLGLSIFLGFRNNSCYNRWWEGRQQWGALISTSRSFLRDINALLPEDDPLRRRAAHRIGMFAHALRTQLRGSQTQPAPDWLPAGGWARPVRNRPGLLLSELASEFAERMRAGEISDISYRLFSDHMTTMTSIQGACERLRATPMPFAYSLMLHRTVWLFCLLLPFGMVDILGLGTPLLTLVLAYSFLGLDALGEELEQPFSATPNGLPLDAMVRIIDIAVAETLCDPTPEPLHPQNFVLL</sequence>
<dbReference type="AlphaFoldDB" id="A0A0D6PB41"/>
<evidence type="ECO:0000256" key="4">
    <source>
        <dbReference type="ARBA" id="ARBA00022692"/>
    </source>
</evidence>
<feature type="transmembrane region" description="Helical" evidence="9">
    <location>
        <begin position="228"/>
        <end position="259"/>
    </location>
</feature>
<evidence type="ECO:0000313" key="10">
    <source>
        <dbReference type="EMBL" id="GAN78872.1"/>
    </source>
</evidence>
<dbReference type="GO" id="GO:0005254">
    <property type="term" value="F:chloride channel activity"/>
    <property type="evidence" value="ECO:0007669"/>
    <property type="project" value="InterPro"/>
</dbReference>
<dbReference type="GO" id="GO:0005886">
    <property type="term" value="C:plasma membrane"/>
    <property type="evidence" value="ECO:0007669"/>
    <property type="project" value="UniProtKB-SubCell"/>
</dbReference>
<evidence type="ECO:0000256" key="8">
    <source>
        <dbReference type="ARBA" id="ARBA00034708"/>
    </source>
</evidence>
<accession>A0A0D6PB41</accession>
<keyword evidence="11" id="KW-1185">Reference proteome</keyword>
<evidence type="ECO:0000256" key="1">
    <source>
        <dbReference type="ARBA" id="ARBA00004651"/>
    </source>
</evidence>
<name>A0A0D6PB41_9PROT</name>
<keyword evidence="6" id="KW-0406">Ion transport</keyword>
<comment type="subcellular location">
    <subcellularLocation>
        <location evidence="1">Cell membrane</location>
        <topology evidence="1">Multi-pass membrane protein</topology>
    </subcellularLocation>
</comment>
<evidence type="ECO:0000256" key="3">
    <source>
        <dbReference type="ARBA" id="ARBA00022475"/>
    </source>
</evidence>
<evidence type="ECO:0000256" key="7">
    <source>
        <dbReference type="ARBA" id="ARBA00023136"/>
    </source>
</evidence>
<evidence type="ECO:0000256" key="9">
    <source>
        <dbReference type="SAM" id="Phobius"/>
    </source>
</evidence>
<feature type="transmembrane region" description="Helical" evidence="9">
    <location>
        <begin position="63"/>
        <end position="82"/>
    </location>
</feature>
<proteinExistence type="inferred from homology"/>
<keyword evidence="7 9" id="KW-0472">Membrane</keyword>
<evidence type="ECO:0000256" key="5">
    <source>
        <dbReference type="ARBA" id="ARBA00022989"/>
    </source>
</evidence>